<evidence type="ECO:0000313" key="8">
    <source>
        <dbReference type="Proteomes" id="UP001156237"/>
    </source>
</evidence>
<dbReference type="GO" id="GO:0003824">
    <property type="term" value="F:catalytic activity"/>
    <property type="evidence" value="ECO:0007669"/>
    <property type="project" value="InterPro"/>
</dbReference>
<dbReference type="Gene3D" id="3.20.20.70">
    <property type="entry name" value="Aldolase class I"/>
    <property type="match status" value="1"/>
</dbReference>
<keyword evidence="2" id="KW-0479">Metal-binding</keyword>
<dbReference type="GO" id="GO:0046872">
    <property type="term" value="F:metal ion binding"/>
    <property type="evidence" value="ECO:0007669"/>
    <property type="project" value="UniProtKB-KW"/>
</dbReference>
<keyword evidence="1" id="KW-0949">S-adenosyl-L-methionine</keyword>
<dbReference type="PANTHER" id="PTHR11228">
    <property type="entry name" value="RADICAL SAM DOMAIN PROTEIN"/>
    <property type="match status" value="1"/>
</dbReference>
<evidence type="ECO:0000313" key="7">
    <source>
        <dbReference type="EMBL" id="WAE39598.1"/>
    </source>
</evidence>
<dbReference type="PANTHER" id="PTHR11228:SF7">
    <property type="entry name" value="PQQA PEPTIDE CYCLASE"/>
    <property type="match status" value="1"/>
</dbReference>
<dbReference type="SFLD" id="SFLDS00029">
    <property type="entry name" value="Radical_SAM"/>
    <property type="match status" value="1"/>
</dbReference>
<feature type="domain" description="4Fe4S-binding SPASM" evidence="6">
    <location>
        <begin position="240"/>
        <end position="307"/>
    </location>
</feature>
<dbReference type="Pfam" id="PF13186">
    <property type="entry name" value="SPASM"/>
    <property type="match status" value="1"/>
</dbReference>
<reference evidence="7 8" key="1">
    <citation type="submission" date="2022-10" db="EMBL/GenBank/DDBJ databases">
        <title>Evolutionary Diversification of Methanotrophic Ca. Methanophagales (ANME-1) and Their Expansive Virome.</title>
        <authorList>
            <person name="Laso-Perez R."/>
            <person name="Wu F."/>
            <person name="Cremiere A."/>
            <person name="Speth D.R."/>
            <person name="Magyar J.S."/>
            <person name="Krupovic M."/>
            <person name="Orphan V.J."/>
        </authorList>
    </citation>
    <scope>NUCLEOTIDE SEQUENCE [LARGE SCALE GENOMIC DNA]</scope>
</reference>
<evidence type="ECO:0000256" key="1">
    <source>
        <dbReference type="ARBA" id="ARBA00022691"/>
    </source>
</evidence>
<evidence type="ECO:0000259" key="5">
    <source>
        <dbReference type="Pfam" id="PF04055"/>
    </source>
</evidence>
<evidence type="ECO:0000256" key="3">
    <source>
        <dbReference type="ARBA" id="ARBA00023004"/>
    </source>
</evidence>
<dbReference type="CDD" id="cd21109">
    <property type="entry name" value="SPASM"/>
    <property type="match status" value="1"/>
</dbReference>
<evidence type="ECO:0000259" key="6">
    <source>
        <dbReference type="Pfam" id="PF13186"/>
    </source>
</evidence>
<protein>
    <submittedName>
        <fullName evidence="7">Uncharacterized protein</fullName>
    </submittedName>
</protein>
<dbReference type="SUPFAM" id="SSF102114">
    <property type="entry name" value="Radical SAM enzymes"/>
    <property type="match status" value="1"/>
</dbReference>
<dbReference type="GO" id="GO:0051536">
    <property type="term" value="F:iron-sulfur cluster binding"/>
    <property type="evidence" value="ECO:0007669"/>
    <property type="project" value="UniProtKB-KW"/>
</dbReference>
<keyword evidence="8" id="KW-1185">Reference proteome</keyword>
<gene>
    <name evidence="7" type="ORF">FHOMOCKG_00070</name>
</gene>
<dbReference type="CDD" id="cd01335">
    <property type="entry name" value="Radical_SAM"/>
    <property type="match status" value="1"/>
</dbReference>
<name>A0A9E8VBS0_9CAUD</name>
<dbReference type="InterPro" id="IPR058240">
    <property type="entry name" value="rSAM_sf"/>
</dbReference>
<keyword evidence="3" id="KW-0408">Iron</keyword>
<evidence type="ECO:0000256" key="4">
    <source>
        <dbReference type="ARBA" id="ARBA00023014"/>
    </source>
</evidence>
<dbReference type="InterPro" id="IPR007197">
    <property type="entry name" value="rSAM"/>
</dbReference>
<accession>A0A9E8VBS0</accession>
<dbReference type="InterPro" id="IPR013785">
    <property type="entry name" value="Aldolase_TIM"/>
</dbReference>
<dbReference type="EMBL" id="OP880253">
    <property type="protein sequence ID" value="WAE39598.1"/>
    <property type="molecule type" value="Genomic_DNA"/>
</dbReference>
<organism evidence="7 8">
    <name type="scientific">Methanophagales virus GBV302</name>
    <dbReference type="NCBI Taxonomy" id="2999281"/>
    <lineage>
        <taxon>Viruses</taxon>
        <taxon>Duplodnaviria</taxon>
        <taxon>Heunggongvirae</taxon>
        <taxon>Uroviricota</taxon>
        <taxon>Caudoviricetes</taxon>
        <taxon>Nakonvirales</taxon>
        <taxon>Ekchuahviridae</taxon>
        <taxon>Kukulkanvirus</taxon>
        <taxon>Kukulkanvirus mexicoense</taxon>
    </lineage>
</organism>
<evidence type="ECO:0000256" key="2">
    <source>
        <dbReference type="ARBA" id="ARBA00022723"/>
    </source>
</evidence>
<feature type="domain" description="Radical SAM core" evidence="5">
    <location>
        <begin position="11"/>
        <end position="157"/>
    </location>
</feature>
<sequence>MDSKISMIQIQTTSVCPGRCIICPYKDSWLRKAHGYMSDEDYVHVLEEIKSYLGDYKEKLPLYLMNDPFADRKIIERMELAYQYFPKCKLELSTNGLLLTEKLSKKIVETVTHYNGEDTFELWISFHGASRQTWEFLNNLPGKFDRVLKNIITYLKINNGQLKTVINSAGGASRDGSMFFYSQSAWKQFLNSIFQTYNLPLENVHFRYYAFHNRAGNVRLCNWDGTEYYREIGPEYPFDCWRFRSGIHILYDLDVILCCMDWKKETVLGNLKERTLKEIWESEKRRTFVDMASGRKPSPKDFICKRCMSPGG</sequence>
<keyword evidence="4" id="KW-0411">Iron-sulfur</keyword>
<proteinExistence type="predicted"/>
<dbReference type="InterPro" id="IPR050377">
    <property type="entry name" value="Radical_SAM_PqqE_MftC-like"/>
</dbReference>
<dbReference type="Proteomes" id="UP001156237">
    <property type="component" value="Segment"/>
</dbReference>
<dbReference type="Pfam" id="PF04055">
    <property type="entry name" value="Radical_SAM"/>
    <property type="match status" value="1"/>
</dbReference>
<dbReference type="InterPro" id="IPR023885">
    <property type="entry name" value="4Fe4S-binding_SPASM_dom"/>
</dbReference>